<protein>
    <submittedName>
        <fullName evidence="1">Uncharacterized protein</fullName>
    </submittedName>
</protein>
<dbReference type="EMBL" id="VSRR010003741">
    <property type="protein sequence ID" value="MPC37300.1"/>
    <property type="molecule type" value="Genomic_DNA"/>
</dbReference>
<evidence type="ECO:0000313" key="2">
    <source>
        <dbReference type="Proteomes" id="UP000324222"/>
    </source>
</evidence>
<accession>A0A5B7ERB6</accession>
<name>A0A5B7ERB6_PORTR</name>
<reference evidence="1 2" key="1">
    <citation type="submission" date="2019-05" db="EMBL/GenBank/DDBJ databases">
        <title>Another draft genome of Portunus trituberculatus and its Hox gene families provides insights of decapod evolution.</title>
        <authorList>
            <person name="Jeong J.-H."/>
            <person name="Song I."/>
            <person name="Kim S."/>
            <person name="Choi T."/>
            <person name="Kim D."/>
            <person name="Ryu S."/>
            <person name="Kim W."/>
        </authorList>
    </citation>
    <scope>NUCLEOTIDE SEQUENCE [LARGE SCALE GENOMIC DNA]</scope>
    <source>
        <tissue evidence="1">Muscle</tissue>
    </source>
</reference>
<comment type="caution">
    <text evidence="1">The sequence shown here is derived from an EMBL/GenBank/DDBJ whole genome shotgun (WGS) entry which is preliminary data.</text>
</comment>
<sequence length="163" mass="17190">MRQGLMVNEETKARQTRLTIRGVDGEGGGDPAVGVDVLGSVIALLHALHGVPDVLLGNDQQPGHQAEGGAPLVVQARRHAVHHCAGVIHLGHRRQGTDHLQHHPVLRLALLTLTGTVTPRDKGKAASQNCTLPVTASCLIACTRKLCCGLSCVLRQVTAEHCA</sequence>
<keyword evidence="2" id="KW-1185">Reference proteome</keyword>
<dbReference type="AlphaFoldDB" id="A0A5B7ERB6"/>
<evidence type="ECO:0000313" key="1">
    <source>
        <dbReference type="EMBL" id="MPC37300.1"/>
    </source>
</evidence>
<proteinExistence type="predicted"/>
<organism evidence="1 2">
    <name type="scientific">Portunus trituberculatus</name>
    <name type="common">Swimming crab</name>
    <name type="synonym">Neptunus trituberculatus</name>
    <dbReference type="NCBI Taxonomy" id="210409"/>
    <lineage>
        <taxon>Eukaryota</taxon>
        <taxon>Metazoa</taxon>
        <taxon>Ecdysozoa</taxon>
        <taxon>Arthropoda</taxon>
        <taxon>Crustacea</taxon>
        <taxon>Multicrustacea</taxon>
        <taxon>Malacostraca</taxon>
        <taxon>Eumalacostraca</taxon>
        <taxon>Eucarida</taxon>
        <taxon>Decapoda</taxon>
        <taxon>Pleocyemata</taxon>
        <taxon>Brachyura</taxon>
        <taxon>Eubrachyura</taxon>
        <taxon>Portunoidea</taxon>
        <taxon>Portunidae</taxon>
        <taxon>Portuninae</taxon>
        <taxon>Portunus</taxon>
    </lineage>
</organism>
<gene>
    <name evidence="1" type="ORF">E2C01_030774</name>
</gene>
<dbReference type="Proteomes" id="UP000324222">
    <property type="component" value="Unassembled WGS sequence"/>
</dbReference>